<dbReference type="EMBL" id="VRLW01000001">
    <property type="protein sequence ID" value="KAA1259322.1"/>
    <property type="molecule type" value="Genomic_DNA"/>
</dbReference>
<dbReference type="Proteomes" id="UP000322699">
    <property type="component" value="Unassembled WGS sequence"/>
</dbReference>
<organism evidence="1 2">
    <name type="scientific">Rubripirellula obstinata</name>
    <dbReference type="NCBI Taxonomy" id="406547"/>
    <lineage>
        <taxon>Bacteria</taxon>
        <taxon>Pseudomonadati</taxon>
        <taxon>Planctomycetota</taxon>
        <taxon>Planctomycetia</taxon>
        <taxon>Pirellulales</taxon>
        <taxon>Pirellulaceae</taxon>
        <taxon>Rubripirellula</taxon>
    </lineage>
</organism>
<gene>
    <name evidence="1" type="ORF">LF1_18520</name>
</gene>
<keyword evidence="2" id="KW-1185">Reference proteome</keyword>
<sequence length="121" mass="14593">MFGDAVLLKKTFLYRVIRFGEHRGLTPQKPDSSMDLTYSGWWFVQRVHVNDLLVWWTISWRSIWPLIEIDLTKKLAQRDETGKRQTGLPKEIKIELDFTPGLRIRRFRVWLDQEIRYDEIS</sequence>
<evidence type="ECO:0000313" key="2">
    <source>
        <dbReference type="Proteomes" id="UP000322699"/>
    </source>
</evidence>
<comment type="caution">
    <text evidence="1">The sequence shown here is derived from an EMBL/GenBank/DDBJ whole genome shotgun (WGS) entry which is preliminary data.</text>
</comment>
<dbReference type="AlphaFoldDB" id="A0A5B1CGK8"/>
<proteinExistence type="predicted"/>
<evidence type="ECO:0000313" key="1">
    <source>
        <dbReference type="EMBL" id="KAA1259322.1"/>
    </source>
</evidence>
<accession>A0A5B1CGK8</accession>
<name>A0A5B1CGK8_9BACT</name>
<protein>
    <submittedName>
        <fullName evidence="1">Uncharacterized protein</fullName>
    </submittedName>
</protein>
<reference evidence="1 2" key="1">
    <citation type="submission" date="2019-08" db="EMBL/GenBank/DDBJ databases">
        <title>Deep-cultivation of Planctomycetes and their phenomic and genomic characterization uncovers novel biology.</title>
        <authorList>
            <person name="Wiegand S."/>
            <person name="Jogler M."/>
            <person name="Boedeker C."/>
            <person name="Pinto D."/>
            <person name="Vollmers J."/>
            <person name="Rivas-Marin E."/>
            <person name="Kohn T."/>
            <person name="Peeters S.H."/>
            <person name="Heuer A."/>
            <person name="Rast P."/>
            <person name="Oberbeckmann S."/>
            <person name="Bunk B."/>
            <person name="Jeske O."/>
            <person name="Meyerdierks A."/>
            <person name="Storesund J.E."/>
            <person name="Kallscheuer N."/>
            <person name="Luecker S."/>
            <person name="Lage O.M."/>
            <person name="Pohl T."/>
            <person name="Merkel B.J."/>
            <person name="Hornburger P."/>
            <person name="Mueller R.-W."/>
            <person name="Bruemmer F."/>
            <person name="Labrenz M."/>
            <person name="Spormann A.M."/>
            <person name="Op Den Camp H."/>
            <person name="Overmann J."/>
            <person name="Amann R."/>
            <person name="Jetten M.S.M."/>
            <person name="Mascher T."/>
            <person name="Medema M.H."/>
            <person name="Devos D.P."/>
            <person name="Kaster A.-K."/>
            <person name="Ovreas L."/>
            <person name="Rohde M."/>
            <person name="Galperin M.Y."/>
            <person name="Jogler C."/>
        </authorList>
    </citation>
    <scope>NUCLEOTIDE SEQUENCE [LARGE SCALE GENOMIC DNA]</scope>
    <source>
        <strain evidence="1 2">LF1</strain>
    </source>
</reference>